<gene>
    <name evidence="2" type="ORF">BDD41_2220</name>
</gene>
<sequence length="47" mass="5021">MKGAAAARRITARLDATLGLADSRRAGQVALPPRPTIRVSANRSLHR</sequence>
<evidence type="ECO:0000256" key="1">
    <source>
        <dbReference type="SAM" id="MobiDB-lite"/>
    </source>
</evidence>
<accession>A0A3D9XIS1</accession>
<proteinExistence type="predicted"/>
<evidence type="ECO:0000313" key="3">
    <source>
        <dbReference type="Proteomes" id="UP000256941"/>
    </source>
</evidence>
<dbReference type="EMBL" id="QTUJ01000002">
    <property type="protein sequence ID" value="REF69511.1"/>
    <property type="molecule type" value="Genomic_DNA"/>
</dbReference>
<dbReference type="AlphaFoldDB" id="A0A3D9XIS1"/>
<name>A0A3D9XIS1_PARVE</name>
<comment type="caution">
    <text evidence="2">The sequence shown here is derived from an EMBL/GenBank/DDBJ whole genome shotgun (WGS) entry which is preliminary data.</text>
</comment>
<feature type="region of interest" description="Disordered" evidence="1">
    <location>
        <begin position="26"/>
        <end position="47"/>
    </location>
</feature>
<protein>
    <submittedName>
        <fullName evidence="2">Uncharacterized protein</fullName>
    </submittedName>
</protein>
<dbReference type="Proteomes" id="UP000256941">
    <property type="component" value="Unassembled WGS sequence"/>
</dbReference>
<evidence type="ECO:0000313" key="2">
    <source>
        <dbReference type="EMBL" id="REF69511.1"/>
    </source>
</evidence>
<organism evidence="2 3">
    <name type="scientific">Paracoccus versutus</name>
    <name type="common">Thiobacillus versutus</name>
    <dbReference type="NCBI Taxonomy" id="34007"/>
    <lineage>
        <taxon>Bacteria</taxon>
        <taxon>Pseudomonadati</taxon>
        <taxon>Pseudomonadota</taxon>
        <taxon>Alphaproteobacteria</taxon>
        <taxon>Rhodobacterales</taxon>
        <taxon>Paracoccaceae</taxon>
        <taxon>Paracoccus</taxon>
    </lineage>
</organism>
<reference evidence="2 3" key="1">
    <citation type="submission" date="2018-08" db="EMBL/GenBank/DDBJ databases">
        <title>Genomic Encyclopedia of Archaeal and Bacterial Type Strains, Phase II (KMG-II): from individual species to whole genera.</title>
        <authorList>
            <person name="Goeker M."/>
        </authorList>
    </citation>
    <scope>NUCLEOTIDE SEQUENCE [LARGE SCALE GENOMIC DNA]</scope>
    <source>
        <strain evidence="2 3">DSM 17099</strain>
    </source>
</reference>